<evidence type="ECO:0000313" key="2">
    <source>
        <dbReference type="Proteomes" id="UP000028006"/>
    </source>
</evidence>
<protein>
    <submittedName>
        <fullName evidence="1">Uncharacterized protein</fullName>
    </submittedName>
</protein>
<dbReference type="InterPro" id="IPR009091">
    <property type="entry name" value="RCC1/BLIP-II"/>
</dbReference>
<dbReference type="Proteomes" id="UP000028006">
    <property type="component" value="Unassembled WGS sequence"/>
</dbReference>
<proteinExistence type="predicted"/>
<dbReference type="SUPFAM" id="SSF50985">
    <property type="entry name" value="RCC1/BLIP-II"/>
    <property type="match status" value="1"/>
</dbReference>
<dbReference type="RefSeq" id="WP_034875933.1">
    <property type="nucleotide sequence ID" value="NZ_JOKG01000003.1"/>
</dbReference>
<comment type="caution">
    <text evidence="1">The sequence shown here is derived from an EMBL/GenBank/DDBJ whole genome shotgun (WGS) entry which is preliminary data.</text>
</comment>
<name>A0A081N4A3_9GAMM</name>
<dbReference type="EMBL" id="JOKG01000003">
    <property type="protein sequence ID" value="KEQ13276.1"/>
    <property type="molecule type" value="Genomic_DNA"/>
</dbReference>
<evidence type="ECO:0000313" key="1">
    <source>
        <dbReference type="EMBL" id="KEQ13276.1"/>
    </source>
</evidence>
<accession>A0A081N4A3</accession>
<reference evidence="1 2" key="1">
    <citation type="submission" date="2014-06" db="EMBL/GenBank/DDBJ databases">
        <title>Whole Genome Sequences of Three Symbiotic Endozoicomonas Bacteria.</title>
        <authorList>
            <person name="Neave M.J."/>
            <person name="Apprill A."/>
            <person name="Voolstra C.R."/>
        </authorList>
    </citation>
    <scope>NUCLEOTIDE SEQUENCE [LARGE SCALE GENOMIC DNA]</scope>
    <source>
        <strain evidence="1 2">LMG 24815</strain>
    </source>
</reference>
<dbReference type="AlphaFoldDB" id="A0A081N4A3"/>
<gene>
    <name evidence="1" type="ORF">GZ77_12630</name>
</gene>
<sequence length="124" mass="13577">MPPCHFLLSLKYQKLQHRVKVISNQAHFPVKDDSFINFNSAFAAVKDDGSVVVWGNYDRGGSLNYGSGGNFDSGVKKIFSNGYAFAALRNDGQLIAWGDPERGGDISSIQNELAPKEVILQSNL</sequence>
<dbReference type="Gene3D" id="2.130.10.30">
    <property type="entry name" value="Regulator of chromosome condensation 1/beta-lactamase-inhibitor protein II"/>
    <property type="match status" value="1"/>
</dbReference>
<organism evidence="1 2">
    <name type="scientific">Endozoicomonas montiporae</name>
    <dbReference type="NCBI Taxonomy" id="1027273"/>
    <lineage>
        <taxon>Bacteria</taxon>
        <taxon>Pseudomonadati</taxon>
        <taxon>Pseudomonadota</taxon>
        <taxon>Gammaproteobacteria</taxon>
        <taxon>Oceanospirillales</taxon>
        <taxon>Endozoicomonadaceae</taxon>
        <taxon>Endozoicomonas</taxon>
    </lineage>
</organism>
<dbReference type="eggNOG" id="COG5184">
    <property type="taxonomic scope" value="Bacteria"/>
</dbReference>
<keyword evidence="2" id="KW-1185">Reference proteome</keyword>